<evidence type="ECO:0000313" key="2">
    <source>
        <dbReference type="EMBL" id="KIL40247.1"/>
    </source>
</evidence>
<proteinExistence type="predicted"/>
<feature type="transmembrane region" description="Helical" evidence="1">
    <location>
        <begin position="33"/>
        <end position="51"/>
    </location>
</feature>
<evidence type="ECO:0000256" key="1">
    <source>
        <dbReference type="SAM" id="Phobius"/>
    </source>
</evidence>
<protein>
    <submittedName>
        <fullName evidence="2">Uncharacterized protein</fullName>
    </submittedName>
</protein>
<feature type="transmembrane region" description="Helical" evidence="1">
    <location>
        <begin position="100"/>
        <end position="121"/>
    </location>
</feature>
<keyword evidence="3" id="KW-1185">Reference proteome</keyword>
<comment type="caution">
    <text evidence="2">The sequence shown here is derived from an EMBL/GenBank/DDBJ whole genome shotgun (WGS) entry which is preliminary data.</text>
</comment>
<organism evidence="2 3">
    <name type="scientific">Gordoniibacillus kamchatkensis</name>
    <dbReference type="NCBI Taxonomy" id="1590651"/>
    <lineage>
        <taxon>Bacteria</taxon>
        <taxon>Bacillati</taxon>
        <taxon>Bacillota</taxon>
        <taxon>Bacilli</taxon>
        <taxon>Bacillales</taxon>
        <taxon>Paenibacillaceae</taxon>
        <taxon>Gordoniibacillus</taxon>
    </lineage>
</organism>
<feature type="transmembrane region" description="Helical" evidence="1">
    <location>
        <begin position="141"/>
        <end position="160"/>
    </location>
</feature>
<sequence>MSRYFSGFFLRTNNVLGWLYSDGLFGMKKAGNILSLLFLLVGLTVKIFSSIEYLNRIMAGIMMLFVLFLFFIAGFRVYVIKPPKLIRGSSKTPSELFNTFSHGAYIYGIIIFSFISSYFTGGIVLVVSRFFLNNDFNLSRVFYYLFFFYICNIYSFIFYVPYRNEKGIHKDC</sequence>
<evidence type="ECO:0000313" key="3">
    <source>
        <dbReference type="Proteomes" id="UP000031967"/>
    </source>
</evidence>
<accession>A0ABR5AGW9</accession>
<name>A0ABR5AGW9_9BACL</name>
<keyword evidence="1" id="KW-1133">Transmembrane helix</keyword>
<keyword evidence="1" id="KW-0472">Membrane</keyword>
<gene>
    <name evidence="2" type="ORF">SD70_14940</name>
</gene>
<dbReference type="RefSeq" id="WP_041048322.1">
    <property type="nucleotide sequence ID" value="NZ_JXAK01000024.1"/>
</dbReference>
<dbReference type="Proteomes" id="UP000031967">
    <property type="component" value="Unassembled WGS sequence"/>
</dbReference>
<reference evidence="2 3" key="1">
    <citation type="submission" date="2014-12" db="EMBL/GenBank/DDBJ databases">
        <title>Draft genome sequence of Paenibacillus kamchatkensis strain B-2647.</title>
        <authorList>
            <person name="Karlyshev A.V."/>
            <person name="Kudryashova E.B."/>
        </authorList>
    </citation>
    <scope>NUCLEOTIDE SEQUENCE [LARGE SCALE GENOMIC DNA]</scope>
    <source>
        <strain evidence="2 3">VKM B-2647</strain>
    </source>
</reference>
<keyword evidence="1" id="KW-0812">Transmembrane</keyword>
<feature type="transmembrane region" description="Helical" evidence="1">
    <location>
        <begin position="57"/>
        <end position="79"/>
    </location>
</feature>
<dbReference type="EMBL" id="JXAK01000024">
    <property type="protein sequence ID" value="KIL40247.1"/>
    <property type="molecule type" value="Genomic_DNA"/>
</dbReference>